<name>A0AAV5C982_ELECO</name>
<sequence length="126" mass="13696">MAKLRAGEPFPVGDKPRRRFVIGRKKAHVRLSAGAHKKNRMGSGSSEPAMSPPPQESRARPESAVSAPGIVAVEDTDALDCGVCFLPLKPPIFQDSQRQSATEFCPKNILLDVIMVYSAIGRKKKL</sequence>
<dbReference type="Proteomes" id="UP001054889">
    <property type="component" value="Unassembled WGS sequence"/>
</dbReference>
<feature type="region of interest" description="Disordered" evidence="1">
    <location>
        <begin position="27"/>
        <end position="66"/>
    </location>
</feature>
<reference evidence="2" key="2">
    <citation type="submission" date="2021-12" db="EMBL/GenBank/DDBJ databases">
        <title>Resequencing data analysis of finger millet.</title>
        <authorList>
            <person name="Hatakeyama M."/>
            <person name="Aluri S."/>
            <person name="Balachadran M.T."/>
            <person name="Sivarajan S.R."/>
            <person name="Poveda L."/>
            <person name="Shimizu-Inatsugi R."/>
            <person name="Schlapbach R."/>
            <person name="Sreeman S.M."/>
            <person name="Shimizu K.K."/>
        </authorList>
    </citation>
    <scope>NUCLEOTIDE SEQUENCE</scope>
</reference>
<evidence type="ECO:0000256" key="1">
    <source>
        <dbReference type="SAM" id="MobiDB-lite"/>
    </source>
</evidence>
<evidence type="ECO:0000313" key="2">
    <source>
        <dbReference type="EMBL" id="GJM94629.1"/>
    </source>
</evidence>
<comment type="caution">
    <text evidence="2">The sequence shown here is derived from an EMBL/GenBank/DDBJ whole genome shotgun (WGS) entry which is preliminary data.</text>
</comment>
<proteinExistence type="predicted"/>
<dbReference type="EMBL" id="BQKI01000005">
    <property type="protein sequence ID" value="GJM94629.1"/>
    <property type="molecule type" value="Genomic_DNA"/>
</dbReference>
<keyword evidence="3" id="KW-1185">Reference proteome</keyword>
<organism evidence="2 3">
    <name type="scientific">Eleusine coracana subsp. coracana</name>
    <dbReference type="NCBI Taxonomy" id="191504"/>
    <lineage>
        <taxon>Eukaryota</taxon>
        <taxon>Viridiplantae</taxon>
        <taxon>Streptophyta</taxon>
        <taxon>Embryophyta</taxon>
        <taxon>Tracheophyta</taxon>
        <taxon>Spermatophyta</taxon>
        <taxon>Magnoliopsida</taxon>
        <taxon>Liliopsida</taxon>
        <taxon>Poales</taxon>
        <taxon>Poaceae</taxon>
        <taxon>PACMAD clade</taxon>
        <taxon>Chloridoideae</taxon>
        <taxon>Cynodonteae</taxon>
        <taxon>Eleusininae</taxon>
        <taxon>Eleusine</taxon>
    </lineage>
</organism>
<gene>
    <name evidence="2" type="primary">ga11291</name>
    <name evidence="2" type="ORF">PR202_ga11291</name>
</gene>
<feature type="compositionally biased region" description="Basic residues" evidence="1">
    <location>
        <begin position="27"/>
        <end position="40"/>
    </location>
</feature>
<dbReference type="AlphaFoldDB" id="A0AAV5C982"/>
<protein>
    <submittedName>
        <fullName evidence="2">Uncharacterized protein</fullName>
    </submittedName>
</protein>
<evidence type="ECO:0000313" key="3">
    <source>
        <dbReference type="Proteomes" id="UP001054889"/>
    </source>
</evidence>
<accession>A0AAV5C982</accession>
<reference evidence="2" key="1">
    <citation type="journal article" date="2018" name="DNA Res.">
        <title>Multiple hybrid de novo genome assembly of finger millet, an orphan allotetraploid crop.</title>
        <authorList>
            <person name="Hatakeyama M."/>
            <person name="Aluri S."/>
            <person name="Balachadran M.T."/>
            <person name="Sivarajan S.R."/>
            <person name="Patrignani A."/>
            <person name="Gruter S."/>
            <person name="Poveda L."/>
            <person name="Shimizu-Inatsugi R."/>
            <person name="Baeten J."/>
            <person name="Francoijs K.J."/>
            <person name="Nataraja K.N."/>
            <person name="Reddy Y.A.N."/>
            <person name="Phadnis S."/>
            <person name="Ravikumar R.L."/>
            <person name="Schlapbach R."/>
            <person name="Sreeman S.M."/>
            <person name="Shimizu K.K."/>
        </authorList>
    </citation>
    <scope>NUCLEOTIDE SEQUENCE</scope>
</reference>